<dbReference type="OMA" id="KSPKKMY"/>
<feature type="region of interest" description="Disordered" evidence="1">
    <location>
        <begin position="406"/>
        <end position="536"/>
    </location>
</feature>
<feature type="compositionally biased region" description="Polar residues" evidence="1">
    <location>
        <begin position="82"/>
        <end position="101"/>
    </location>
</feature>
<dbReference type="eggNOG" id="KOG1968">
    <property type="taxonomic scope" value="Eukaryota"/>
</dbReference>
<feature type="region of interest" description="Disordered" evidence="1">
    <location>
        <begin position="548"/>
        <end position="584"/>
    </location>
</feature>
<feature type="region of interest" description="Disordered" evidence="1">
    <location>
        <begin position="1407"/>
        <end position="1426"/>
    </location>
</feature>
<dbReference type="InterPro" id="IPR003959">
    <property type="entry name" value="ATPase_AAA_core"/>
</dbReference>
<feature type="compositionally biased region" description="Polar residues" evidence="1">
    <location>
        <begin position="727"/>
        <end position="738"/>
    </location>
</feature>
<feature type="compositionally biased region" description="Basic and acidic residues" evidence="1">
    <location>
        <begin position="417"/>
        <end position="445"/>
    </location>
</feature>
<feature type="compositionally biased region" description="Basic and acidic residues" evidence="1">
    <location>
        <begin position="1407"/>
        <end position="1418"/>
    </location>
</feature>
<reference evidence="3" key="3">
    <citation type="submission" date="2025-09" db="UniProtKB">
        <authorList>
            <consortium name="Ensembl"/>
        </authorList>
    </citation>
    <scope>IDENTIFICATION</scope>
</reference>
<dbReference type="PANTHER" id="PTHR23389">
    <property type="entry name" value="CHROMOSOME TRANSMISSION FIDELITY FACTOR 18"/>
    <property type="match status" value="1"/>
</dbReference>
<feature type="compositionally biased region" description="Polar residues" evidence="1">
    <location>
        <begin position="1178"/>
        <end position="1200"/>
    </location>
</feature>
<dbReference type="InterPro" id="IPR027417">
    <property type="entry name" value="P-loop_NTPase"/>
</dbReference>
<organism evidence="3 4">
    <name type="scientific">Latimeria chalumnae</name>
    <name type="common">Coelacanth</name>
    <dbReference type="NCBI Taxonomy" id="7897"/>
    <lineage>
        <taxon>Eukaryota</taxon>
        <taxon>Metazoa</taxon>
        <taxon>Chordata</taxon>
        <taxon>Craniata</taxon>
        <taxon>Vertebrata</taxon>
        <taxon>Euteleostomi</taxon>
        <taxon>Coelacanthiformes</taxon>
        <taxon>Coelacanthidae</taxon>
        <taxon>Latimeria</taxon>
    </lineage>
</organism>
<dbReference type="EMBL" id="AFYH01051087">
    <property type="status" value="NOT_ANNOTATED_CDS"/>
    <property type="molecule type" value="Genomic_DNA"/>
</dbReference>
<dbReference type="GeneTree" id="ENSGT00940000153469"/>
<feature type="region of interest" description="Disordered" evidence="1">
    <location>
        <begin position="275"/>
        <end position="294"/>
    </location>
</feature>
<feature type="compositionally biased region" description="Basic and acidic residues" evidence="1">
    <location>
        <begin position="193"/>
        <end position="231"/>
    </location>
</feature>
<feature type="region of interest" description="Disordered" evidence="1">
    <location>
        <begin position="1079"/>
        <end position="1106"/>
    </location>
</feature>
<dbReference type="GO" id="GO:0016887">
    <property type="term" value="F:ATP hydrolysis activity"/>
    <property type="evidence" value="ECO:0007669"/>
    <property type="project" value="InterPro"/>
</dbReference>
<dbReference type="SUPFAM" id="SSF52540">
    <property type="entry name" value="P-loop containing nucleoside triphosphate hydrolases"/>
    <property type="match status" value="1"/>
</dbReference>
<dbReference type="GO" id="GO:0061860">
    <property type="term" value="F:DNA clamp unloader activity"/>
    <property type="evidence" value="ECO:0007669"/>
    <property type="project" value="TreeGrafter"/>
</dbReference>
<evidence type="ECO:0000313" key="4">
    <source>
        <dbReference type="Proteomes" id="UP000008672"/>
    </source>
</evidence>
<feature type="compositionally biased region" description="Basic and acidic residues" evidence="1">
    <location>
        <begin position="1079"/>
        <end position="1088"/>
    </location>
</feature>
<dbReference type="Ensembl" id="ENSLACT00000019336.1">
    <property type="protein sequence ID" value="ENSLACP00000019203.1"/>
    <property type="gene ID" value="ENSLACG00000016892.1"/>
</dbReference>
<name>H3BBD2_LATCH</name>
<dbReference type="Gene3D" id="3.40.50.300">
    <property type="entry name" value="P-loop containing nucleotide triphosphate hydrolases"/>
    <property type="match status" value="2"/>
</dbReference>
<dbReference type="EMBL" id="AFYH01051090">
    <property type="status" value="NOT_ANNOTATED_CDS"/>
    <property type="molecule type" value="Genomic_DNA"/>
</dbReference>
<feature type="region of interest" description="Disordered" evidence="1">
    <location>
        <begin position="1565"/>
        <end position="1616"/>
    </location>
</feature>
<feature type="domain" description="ATPase AAA-type core" evidence="2">
    <location>
        <begin position="1116"/>
        <end position="1150"/>
    </location>
</feature>
<feature type="region of interest" description="Disordered" evidence="1">
    <location>
        <begin position="63"/>
        <end position="110"/>
    </location>
</feature>
<protein>
    <submittedName>
        <fullName evidence="3">ATPase family AAA domain containing 5</fullName>
    </submittedName>
</protein>
<feature type="compositionally biased region" description="Basic residues" evidence="1">
    <location>
        <begin position="469"/>
        <end position="481"/>
    </location>
</feature>
<sequence length="1828" mass="205918">MVGMLAMADAVEDFDFQPCKKQRKESHEPLVKTITNYFSPVSRTKDTVFTPLKSNNIRDYFKLTSPANEKTTPPHKIKDSKLNSPENAEPETSLQTPSKPATNFKKRGKKVNLNQRISAIKKNEAPAVVDLCDRSNDSERVNVECVSSSTNIYCSKAPPLLAQICAEDQKITNKKKKSNGTLSLSAKRKKAAKKVEFESTPEKDLKDGEKKLESKKDVLEQSKEQQKKVESESTFSDASLEVNVDKMSWLNDSTVTVSFEDFLKSQEESRFDLTVESKTSELNDGEIEDGGSAVEPMGTEVTQQVSPRTLTVYAQVHSVPQTPTSKKIASIFLKKKDCEPKRLEPVLLDSESPEKVDLLAQKRRSNVVIEEGELELAVLEVGSHVLEKPKCTQEEREQFMKAFRQPVSETGRKCPIKQRDSQEKPSKQKDELHTGESRLEQENKPRLNRATSKALTKKELEGDSVAVKTGKKLKKRGRKASKQGEAKLTTEDVHSVLSQENTKVGPKSRNARNANQNFENSINSPVQENNERVTRRSLRIQQVRTPSSTIPVNLGNGETLLSPEKFTEDGPVQVSTPKTERRSLRKEDAYRAEVITVLSDTESPIRLNTGKVKGKITDFYLLTTSGFEFHFEFLSFLRMRFTRVSRRTKTREIEDDAAFTPRSSKKRSASKGISKAKQLVEKAKFLQQSKSKAVAQPSPSLRRSSRQHVLAERKISLEEDSAIFLDSQGNSSRASSKQTAEKKQKNLPSLNDVLGKNTRIMKARTKSKEKGNVKVAPLFLGKKAPKPAPSGPVSIFDDSSQDSSESSEDDEQCRARREFLKSGLPDSLRRHIAKTVAAREAYSTACASFQVVTHVQQKDHSSVMWSLPWPPSALLRQLRKLNVEIMDVKKLSISLGDLCFTKFKSTATTPKTLVPGLRTNFSEPERNILLEEIRFSNPQFPVRRVFKQLLKKRNEHLAENAKLSQQELWWDVGGDSTLRSENTVKLPNLKVENEKQSDLGDNLQNTTGKRKRNENAQDNQSKRAKLPNMQGSINEDLLWTEKYQPQHFEELIGNSGAVKKIHSWLKKWKLIADKEEKQKQEKAAKEKEEDSCDSTDFEHERSGDDGEEEEFLCNTLLLTGPLGVGKTAAVYACAQELGFKVFEVNASCQRNGRQILSQLKEATQSHQVDNAHKPAFFSNYSSSKSPRKQNSPQKVVSSPRKSPLSPRGAGPKRELAPTSLTNFFKVMPKAKTGEEKKSQRKKRDEVVDRFFGQQNCVEVNAQNAPTSVGEESSKKSATSLILFEEVDVIFDEDAGFLSAVKTFMATTKRPVILTTSDPTFSLVFDGCFEEIQFKMPSLVNVASYLQLLCLVENVRTDVKDIFTLLTTNNCDIRQSVLSLQFWIKSGGGYLAEKPVCIKSQTEVKDKTSEKDYSEDKTGSRNTSLQTEGKLQNVPKCDTGCIESLYGLKNITSPLEDALSIFKCKAVTAEGWSKQVQLLTRFQREKVNFIHSNLEFLLPLPVYILSEEEEEEEAGPPCDASLPKDVKKLLESDHSVESSPVKMSTRMRRRRKLEILNDSDLFESDSNSTDAFLSSNPTSVLEENHKETKNEGPKERESSTESKHNKPQKKPKTPEEQKCSALELQCLNSLAEFVDNMSFLNSCLYTGVAEKEGSCVKHDISWTTAEMKNGLSDESSIEHGNWWHSQCSEEARAVLEALSFQKCRSNISQVMETSHTMFKELGKDPVESLTLSVPEHKGRVAFSHTTQCNTRVSWKRLKAMKTVFSSRAFTYLGNRQANTVEYLPALRNICRSERQKERGKTKRRFLHYFEGIHLELPKVTLETLAQDFP</sequence>
<feature type="compositionally biased region" description="Polar residues" evidence="1">
    <location>
        <begin position="511"/>
        <end position="528"/>
    </location>
</feature>
<accession>H3BBD2</accession>
<dbReference type="Proteomes" id="UP000008672">
    <property type="component" value="Unassembled WGS sequence"/>
</dbReference>
<feature type="compositionally biased region" description="Basic and acidic residues" evidence="1">
    <location>
        <begin position="1581"/>
        <end position="1603"/>
    </location>
</feature>
<dbReference type="PANTHER" id="PTHR23389:SF21">
    <property type="entry name" value="ATPASE FAMILY AAA DOMAIN-CONTAINING PROTEIN 5"/>
    <property type="match status" value="1"/>
</dbReference>
<reference evidence="3" key="2">
    <citation type="submission" date="2025-08" db="UniProtKB">
        <authorList>
            <consortium name="Ensembl"/>
        </authorList>
    </citation>
    <scope>IDENTIFICATION</scope>
</reference>
<reference evidence="4" key="1">
    <citation type="submission" date="2011-08" db="EMBL/GenBank/DDBJ databases">
        <title>The draft genome of Latimeria chalumnae.</title>
        <authorList>
            <person name="Di Palma F."/>
            <person name="Alfoldi J."/>
            <person name="Johnson J."/>
            <person name="Berlin A."/>
            <person name="Gnerre S."/>
            <person name="Jaffe D."/>
            <person name="MacCallum I."/>
            <person name="Young S."/>
            <person name="Walker B.J."/>
            <person name="Lander E."/>
            <person name="Lindblad-Toh K."/>
        </authorList>
    </citation>
    <scope>NUCLEOTIDE SEQUENCE [LARGE SCALE GENOMIC DNA]</scope>
    <source>
        <strain evidence="4">Wild caught</strain>
    </source>
</reference>
<feature type="region of interest" description="Disordered" evidence="1">
    <location>
        <begin position="655"/>
        <end position="675"/>
    </location>
</feature>
<dbReference type="EMBL" id="AFYH01051089">
    <property type="status" value="NOT_ANNOTATED_CDS"/>
    <property type="molecule type" value="Genomic_DNA"/>
</dbReference>
<keyword evidence="4" id="KW-1185">Reference proteome</keyword>
<dbReference type="GO" id="GO:0003677">
    <property type="term" value="F:DNA binding"/>
    <property type="evidence" value="ECO:0007669"/>
    <property type="project" value="TreeGrafter"/>
</dbReference>
<feature type="region of interest" description="Disordered" evidence="1">
    <location>
        <begin position="1164"/>
        <end position="1215"/>
    </location>
</feature>
<evidence type="ECO:0000256" key="1">
    <source>
        <dbReference type="SAM" id="MobiDB-lite"/>
    </source>
</evidence>
<dbReference type="GO" id="GO:0005524">
    <property type="term" value="F:ATP binding"/>
    <property type="evidence" value="ECO:0007669"/>
    <property type="project" value="InterPro"/>
</dbReference>
<feature type="region of interest" description="Disordered" evidence="1">
    <location>
        <begin position="175"/>
        <end position="236"/>
    </location>
</feature>
<dbReference type="GO" id="GO:0005634">
    <property type="term" value="C:nucleus"/>
    <property type="evidence" value="ECO:0007669"/>
    <property type="project" value="TreeGrafter"/>
</dbReference>
<evidence type="ECO:0000259" key="2">
    <source>
        <dbReference type="Pfam" id="PF00004"/>
    </source>
</evidence>
<dbReference type="STRING" id="7897.ENSLACP00000019203"/>
<feature type="compositionally biased region" description="Polar residues" evidence="1">
    <location>
        <begin position="1565"/>
        <end position="1580"/>
    </location>
</feature>
<dbReference type="InParanoid" id="H3BBD2"/>
<evidence type="ECO:0000313" key="3">
    <source>
        <dbReference type="Ensembl" id="ENSLACP00000019203.1"/>
    </source>
</evidence>
<feature type="region of interest" description="Disordered" evidence="1">
    <location>
        <begin position="1529"/>
        <end position="1548"/>
    </location>
</feature>
<dbReference type="Pfam" id="PF00004">
    <property type="entry name" value="AAA"/>
    <property type="match status" value="1"/>
</dbReference>
<feature type="region of interest" description="Disordered" evidence="1">
    <location>
        <begin position="991"/>
        <end position="1030"/>
    </location>
</feature>
<dbReference type="EMBL" id="AFYH01051088">
    <property type="status" value="NOT_ANNOTATED_CDS"/>
    <property type="molecule type" value="Genomic_DNA"/>
</dbReference>
<feature type="compositionally biased region" description="Basic and acidic residues" evidence="1">
    <location>
        <begin position="482"/>
        <end position="494"/>
    </location>
</feature>
<dbReference type="FunCoup" id="H3BBD2">
    <property type="interactions" value="1976"/>
</dbReference>
<dbReference type="EMBL" id="AFYH01051086">
    <property type="status" value="NOT_ANNOTATED_CDS"/>
    <property type="molecule type" value="Genomic_DNA"/>
</dbReference>
<gene>
    <name evidence="3" type="primary">ATAD5</name>
</gene>
<proteinExistence type="predicted"/>
<dbReference type="HOGENOM" id="CLU_002810_0_0_1"/>
<feature type="region of interest" description="Disordered" evidence="1">
    <location>
        <begin position="727"/>
        <end position="814"/>
    </location>
</feature>